<dbReference type="Gene3D" id="2.120.10.30">
    <property type="entry name" value="TolB, C-terminal domain"/>
    <property type="match status" value="1"/>
</dbReference>
<evidence type="ECO:0000313" key="3">
    <source>
        <dbReference type="EMBL" id="OXA94122.1"/>
    </source>
</evidence>
<name>A0A226HIZ4_9FLAO</name>
<sequence length="362" mass="40239">MTVAAQKAKQFDTKELPLKPEVFATVHESVGNIAFTKQGDLVYSHHPFFNPKFRVVKYDAKTKTTAPFPNERWNTPRTSDDHYLSNVLGIRNDEKGIVWMLDMGQRNAVTPKIVGWNTITNQLERIYYLPESSVVTTSQPNDMVVDTKHGVFVIADEGIGNGGDGSTAALIIVDMKTGKTRRLLQGTRTTLPENLPTIINGKPLAVNGKNLLVGCDGITADKNFEWLYFAPLNGSKLYRVQFTDLLNEKLSETQLDRKIETYSKKPNNGGLSIDSENNIYLTAMESNSVAVVLAKDKSVHNLITDEKLLWADGVSYNVVDGYMYVSAAQVHLGAVFNDGKNLATAPFYIFRFKPVAKGVPFR</sequence>
<evidence type="ECO:0008006" key="5">
    <source>
        <dbReference type="Google" id="ProtNLM"/>
    </source>
</evidence>
<evidence type="ECO:0000256" key="1">
    <source>
        <dbReference type="ARBA" id="ARBA00004613"/>
    </source>
</evidence>
<keyword evidence="4" id="KW-1185">Reference proteome</keyword>
<dbReference type="GO" id="GO:0005576">
    <property type="term" value="C:extracellular region"/>
    <property type="evidence" value="ECO:0007669"/>
    <property type="project" value="UniProtKB-SubCell"/>
</dbReference>
<organism evidence="3 4">
    <name type="scientific">Flavobacterium hercynium</name>
    <dbReference type="NCBI Taxonomy" id="387094"/>
    <lineage>
        <taxon>Bacteria</taxon>
        <taxon>Pseudomonadati</taxon>
        <taxon>Bacteroidota</taxon>
        <taxon>Flavobacteriia</taxon>
        <taxon>Flavobacteriales</taxon>
        <taxon>Flavobacteriaceae</taxon>
        <taxon>Flavobacterium</taxon>
    </lineage>
</organism>
<dbReference type="PANTHER" id="PTHR10009">
    <property type="entry name" value="PROTEIN YELLOW-RELATED"/>
    <property type="match status" value="1"/>
</dbReference>
<dbReference type="EMBL" id="MUGW01000010">
    <property type="protein sequence ID" value="OXA94122.1"/>
    <property type="molecule type" value="Genomic_DNA"/>
</dbReference>
<gene>
    <name evidence="3" type="ORF">B0A66_05355</name>
</gene>
<comment type="subcellular location">
    <subcellularLocation>
        <location evidence="1">Secreted</location>
    </subcellularLocation>
</comment>
<proteinExistence type="predicted"/>
<accession>A0A226HIZ4</accession>
<evidence type="ECO:0000313" key="4">
    <source>
        <dbReference type="Proteomes" id="UP000198345"/>
    </source>
</evidence>
<dbReference type="Pfam" id="PF03022">
    <property type="entry name" value="MRJP"/>
    <property type="match status" value="1"/>
</dbReference>
<keyword evidence="2" id="KW-0964">Secreted</keyword>
<dbReference type="Proteomes" id="UP000198345">
    <property type="component" value="Unassembled WGS sequence"/>
</dbReference>
<protein>
    <recommendedName>
        <fullName evidence="5">Major royal jelly protein</fullName>
    </recommendedName>
</protein>
<dbReference type="InterPro" id="IPR017996">
    <property type="entry name" value="MRJP/yellow-related"/>
</dbReference>
<dbReference type="AlphaFoldDB" id="A0A226HIZ4"/>
<reference evidence="3 4" key="1">
    <citation type="submission" date="2016-11" db="EMBL/GenBank/DDBJ databases">
        <title>Whole genomes of Flavobacteriaceae.</title>
        <authorList>
            <person name="Stine C."/>
            <person name="Li C."/>
            <person name="Tadesse D."/>
        </authorList>
    </citation>
    <scope>NUCLEOTIDE SEQUENCE [LARGE SCALE GENOMIC DNA]</scope>
    <source>
        <strain evidence="3 4">DSM 18292</strain>
    </source>
</reference>
<dbReference type="InterPro" id="IPR011042">
    <property type="entry name" value="6-blade_b-propeller_TolB-like"/>
</dbReference>
<comment type="caution">
    <text evidence="3">The sequence shown here is derived from an EMBL/GenBank/DDBJ whole genome shotgun (WGS) entry which is preliminary data.</text>
</comment>
<dbReference type="PANTHER" id="PTHR10009:SF18">
    <property type="entry name" value="PROTEIN YELLOW-LIKE PROTEIN"/>
    <property type="match status" value="1"/>
</dbReference>
<evidence type="ECO:0000256" key="2">
    <source>
        <dbReference type="ARBA" id="ARBA00022525"/>
    </source>
</evidence>
<dbReference type="SUPFAM" id="SSF63829">
    <property type="entry name" value="Calcium-dependent phosphotriesterase"/>
    <property type="match status" value="1"/>
</dbReference>